<proteinExistence type="predicted"/>
<dbReference type="AlphaFoldDB" id="A0A4Q9V3L5"/>
<dbReference type="Pfam" id="PF04306">
    <property type="entry name" value="DUF456"/>
    <property type="match status" value="1"/>
</dbReference>
<feature type="transmembrane region" description="Helical" evidence="1">
    <location>
        <begin position="90"/>
        <end position="115"/>
    </location>
</feature>
<organism evidence="2 3">
    <name type="scientific">Arcanobacterium bovis</name>
    <dbReference type="NCBI Taxonomy" id="2529275"/>
    <lineage>
        <taxon>Bacteria</taxon>
        <taxon>Bacillati</taxon>
        <taxon>Actinomycetota</taxon>
        <taxon>Actinomycetes</taxon>
        <taxon>Actinomycetales</taxon>
        <taxon>Actinomycetaceae</taxon>
        <taxon>Arcanobacterium</taxon>
    </lineage>
</organism>
<evidence type="ECO:0000256" key="1">
    <source>
        <dbReference type="SAM" id="Phobius"/>
    </source>
</evidence>
<accession>A0A4Q9V3L5</accession>
<keyword evidence="1" id="KW-0472">Membrane</keyword>
<comment type="caution">
    <text evidence="2">The sequence shown here is derived from an EMBL/GenBank/DDBJ whole genome shotgun (WGS) entry which is preliminary data.</text>
</comment>
<feature type="transmembrane region" description="Helical" evidence="1">
    <location>
        <begin position="136"/>
        <end position="164"/>
    </location>
</feature>
<dbReference type="EMBL" id="SJDT01000001">
    <property type="protein sequence ID" value="TBW23703.1"/>
    <property type="molecule type" value="Genomic_DNA"/>
</dbReference>
<dbReference type="Proteomes" id="UP000293036">
    <property type="component" value="Unassembled WGS sequence"/>
</dbReference>
<keyword evidence="1" id="KW-1133">Transmembrane helix</keyword>
<keyword evidence="1" id="KW-0812">Transmembrane</keyword>
<dbReference type="OrthoDB" id="3733714at2"/>
<reference evidence="2 3" key="1">
    <citation type="submission" date="2019-02" db="EMBL/GenBank/DDBJ databases">
        <title>Arcanobacterium bovis sp. nov., isolated from the milk of a cow with mastitis.</title>
        <authorList>
            <person name="Sammra O."/>
            <person name="Foster G."/>
            <person name="Hassan A."/>
            <person name="Alssahen M."/>
            <person name="Laemmler C."/>
            <person name="Borowiak M."/>
            <person name="Malorny B."/>
            <person name="Abdulmawjood A."/>
        </authorList>
    </citation>
    <scope>NUCLEOTIDE SEQUENCE [LARGE SCALE GENOMIC DNA]</scope>
    <source>
        <strain evidence="2 3">C605018/01/1</strain>
    </source>
</reference>
<keyword evidence="3" id="KW-1185">Reference proteome</keyword>
<gene>
    <name evidence="2" type="ORF">EZJ44_00750</name>
</gene>
<dbReference type="InterPro" id="IPR007403">
    <property type="entry name" value="DUF456"/>
</dbReference>
<protein>
    <submittedName>
        <fullName evidence="2">DUF456 domain-containing protein</fullName>
    </submittedName>
</protein>
<dbReference type="RefSeq" id="WP_131279144.1">
    <property type="nucleotide sequence ID" value="NZ_JBHSLR010000009.1"/>
</dbReference>
<evidence type="ECO:0000313" key="3">
    <source>
        <dbReference type="Proteomes" id="UP000293036"/>
    </source>
</evidence>
<sequence>MYTEIITTILVVIAYAVAIAGIIVPVLPGTILIVASTFVWALVVGGNTGWITFGLVTVFSAIGITASYVLTGKRLKDAQVPNSSILWGGAGAAIGFFAIPVLGIFIGFTVGLFLAEMRRQKDGMSAAASTWLALKSLGIGILIELAMAFTSAITFAISCLIYFFGS</sequence>
<feature type="transmembrane region" description="Helical" evidence="1">
    <location>
        <begin position="12"/>
        <end position="43"/>
    </location>
</feature>
<name>A0A4Q9V3L5_9ACTO</name>
<feature type="transmembrane region" description="Helical" evidence="1">
    <location>
        <begin position="50"/>
        <end position="70"/>
    </location>
</feature>
<evidence type="ECO:0000313" key="2">
    <source>
        <dbReference type="EMBL" id="TBW23703.1"/>
    </source>
</evidence>